<dbReference type="Pfam" id="PF00155">
    <property type="entry name" value="Aminotran_1_2"/>
    <property type="match status" value="1"/>
</dbReference>
<dbReference type="Proteomes" id="UP000484988">
    <property type="component" value="Unassembled WGS sequence"/>
</dbReference>
<sequence length="431" mass="45748">MRPPCGTGASGPAAAARRSARPRAARSGRGPGRPAAAAPAAPYRGGAVAAYEKWRGTGVPNEEVSTVSAVSSRLPVFPWDKLEPYKATAAAHPDGIVDLSVGTPVDPVPEPVRRALADAADSPGYPTVWGTPALRDALVSWCERRLGAVSFAHANVLPVMGSKELVAWLPTQLGLGAGDRVAYPRLAYPTYEAGARLCGAEPVVYDDPVTDLDPSGLKLLWLNSPSNPTGRVLAREELARVVAWARGHGVPVFSDECYLELGWEAEPVSVLHPDVCGGTYEGVVSVHSLSKRSNLAGYRAAFVAGDAAVLGELLTIRKHAGMMTPAPVQAATVAALGDDTHVAEQRARYRARRRALREALLKHGFRIEHSEASLYLWATRDEPCWDSVAHLAELGVLVAPGDFYGGAGEHFVRVAFTATDERVEAAVQRLG</sequence>
<keyword evidence="3 4" id="KW-0808">Transferase</keyword>
<comment type="cofactor">
    <cofactor evidence="1 4">
        <name>pyridoxal 5'-phosphate</name>
        <dbReference type="ChEBI" id="CHEBI:597326"/>
    </cofactor>
</comment>
<protein>
    <recommendedName>
        <fullName evidence="4">Aminotransferase</fullName>
        <ecNumber evidence="4">2.6.1.-</ecNumber>
    </recommendedName>
</protein>
<keyword evidence="8" id="KW-1185">Reference proteome</keyword>
<evidence type="ECO:0000256" key="3">
    <source>
        <dbReference type="ARBA" id="ARBA00022679"/>
    </source>
</evidence>
<keyword evidence="2 4" id="KW-0032">Aminotransferase</keyword>
<dbReference type="GO" id="GO:0008483">
    <property type="term" value="F:transaminase activity"/>
    <property type="evidence" value="ECO:0007669"/>
    <property type="project" value="UniProtKB-KW"/>
</dbReference>
<dbReference type="InterPro" id="IPR004838">
    <property type="entry name" value="NHTrfase_class1_PyrdxlP-BS"/>
</dbReference>
<dbReference type="EMBL" id="BLLG01000011">
    <property type="protein sequence ID" value="GFH37739.1"/>
    <property type="molecule type" value="Genomic_DNA"/>
</dbReference>
<evidence type="ECO:0000256" key="4">
    <source>
        <dbReference type="RuleBase" id="RU000481"/>
    </source>
</evidence>
<comment type="caution">
    <text evidence="7">The sequence shown here is derived from an EMBL/GenBank/DDBJ whole genome shotgun (WGS) entry which is preliminary data.</text>
</comment>
<dbReference type="InterPro" id="IPR015421">
    <property type="entry name" value="PyrdxlP-dep_Trfase_major"/>
</dbReference>
<comment type="similarity">
    <text evidence="4">Belongs to the class-I pyridoxal-phosphate-dependent aminotransferase family.</text>
</comment>
<dbReference type="PANTHER" id="PTHR42832:SF3">
    <property type="entry name" value="L-GLUTAMINE--4-(METHYLSULFANYL)-2-OXOBUTANOATE AMINOTRANSFERASE"/>
    <property type="match status" value="1"/>
</dbReference>
<dbReference type="InterPro" id="IPR050881">
    <property type="entry name" value="LL-DAP_aminotransferase"/>
</dbReference>
<feature type="region of interest" description="Disordered" evidence="5">
    <location>
        <begin position="1"/>
        <end position="44"/>
    </location>
</feature>
<feature type="compositionally biased region" description="Low complexity" evidence="5">
    <location>
        <begin position="27"/>
        <end position="44"/>
    </location>
</feature>
<feature type="domain" description="Aminotransferase class I/classII large" evidence="6">
    <location>
        <begin position="96"/>
        <end position="430"/>
    </location>
</feature>
<dbReference type="PROSITE" id="PS00105">
    <property type="entry name" value="AA_TRANSFER_CLASS_1"/>
    <property type="match status" value="1"/>
</dbReference>
<dbReference type="GO" id="GO:0030170">
    <property type="term" value="F:pyridoxal phosphate binding"/>
    <property type="evidence" value="ECO:0007669"/>
    <property type="project" value="InterPro"/>
</dbReference>
<accession>A0A6A0AXS0</accession>
<dbReference type="EC" id="2.6.1.-" evidence="4"/>
<dbReference type="SUPFAM" id="SSF53383">
    <property type="entry name" value="PLP-dependent transferases"/>
    <property type="match status" value="1"/>
</dbReference>
<dbReference type="NCBIfam" id="TIGR03539">
    <property type="entry name" value="DapC_actino"/>
    <property type="match status" value="1"/>
</dbReference>
<proteinExistence type="inferred from homology"/>
<feature type="compositionally biased region" description="Low complexity" evidence="5">
    <location>
        <begin position="1"/>
        <end position="17"/>
    </location>
</feature>
<evidence type="ECO:0000259" key="6">
    <source>
        <dbReference type="Pfam" id="PF00155"/>
    </source>
</evidence>
<dbReference type="PANTHER" id="PTHR42832">
    <property type="entry name" value="AMINO ACID AMINOTRANSFERASE"/>
    <property type="match status" value="1"/>
</dbReference>
<evidence type="ECO:0000256" key="2">
    <source>
        <dbReference type="ARBA" id="ARBA00022576"/>
    </source>
</evidence>
<gene>
    <name evidence="7" type="primary">dapC</name>
    <name evidence="7" type="ORF">SCWH03_39790</name>
</gene>
<dbReference type="CDD" id="cd00609">
    <property type="entry name" value="AAT_like"/>
    <property type="match status" value="1"/>
</dbReference>
<evidence type="ECO:0000313" key="8">
    <source>
        <dbReference type="Proteomes" id="UP000484988"/>
    </source>
</evidence>
<evidence type="ECO:0000256" key="5">
    <source>
        <dbReference type="SAM" id="MobiDB-lite"/>
    </source>
</evidence>
<evidence type="ECO:0000256" key="1">
    <source>
        <dbReference type="ARBA" id="ARBA00001933"/>
    </source>
</evidence>
<dbReference type="Gene3D" id="3.40.640.10">
    <property type="entry name" value="Type I PLP-dependent aspartate aminotransferase-like (Major domain)"/>
    <property type="match status" value="1"/>
</dbReference>
<dbReference type="AlphaFoldDB" id="A0A6A0AXS0"/>
<dbReference type="InterPro" id="IPR015424">
    <property type="entry name" value="PyrdxlP-dep_Trfase"/>
</dbReference>
<reference evidence="7 8" key="1">
    <citation type="submission" date="2020-02" db="EMBL/GenBank/DDBJ databases">
        <title>Whole Genome Shotgun Sequence of Streptomyces sp. strain CWH03.</title>
        <authorList>
            <person name="Dohra H."/>
            <person name="Kodani S."/>
            <person name="Yamamura H."/>
        </authorList>
    </citation>
    <scope>NUCLEOTIDE SEQUENCE [LARGE SCALE GENOMIC DNA]</scope>
    <source>
        <strain evidence="7 8">CWH03</strain>
    </source>
</reference>
<name>A0A6A0AXS0_9ACTN</name>
<dbReference type="InterPro" id="IPR019880">
    <property type="entry name" value="OxyQ"/>
</dbReference>
<dbReference type="InterPro" id="IPR004839">
    <property type="entry name" value="Aminotransferase_I/II_large"/>
</dbReference>
<organism evidence="7 8">
    <name type="scientific">Streptomyces pacificus</name>
    <dbReference type="NCBI Taxonomy" id="2705029"/>
    <lineage>
        <taxon>Bacteria</taxon>
        <taxon>Bacillati</taxon>
        <taxon>Actinomycetota</taxon>
        <taxon>Actinomycetes</taxon>
        <taxon>Kitasatosporales</taxon>
        <taxon>Streptomycetaceae</taxon>
        <taxon>Streptomyces</taxon>
    </lineage>
</organism>
<evidence type="ECO:0000313" key="7">
    <source>
        <dbReference type="EMBL" id="GFH37739.1"/>
    </source>
</evidence>